<keyword evidence="2" id="KW-1185">Reference proteome</keyword>
<dbReference type="PATRIC" id="fig|1144316.3.peg.3855"/>
<dbReference type="AlphaFoldDB" id="J2JJY1"/>
<protein>
    <submittedName>
        <fullName evidence="1">Uncharacterized protein</fullName>
    </submittedName>
</protein>
<proteinExistence type="predicted"/>
<organism evidence="1 2">
    <name type="scientific">Chryseobacterium populi</name>
    <dbReference type="NCBI Taxonomy" id="1144316"/>
    <lineage>
        <taxon>Bacteria</taxon>
        <taxon>Pseudomonadati</taxon>
        <taxon>Bacteroidota</taxon>
        <taxon>Flavobacteriia</taxon>
        <taxon>Flavobacteriales</taxon>
        <taxon>Weeksellaceae</taxon>
        <taxon>Chryseobacterium group</taxon>
        <taxon>Chryseobacterium</taxon>
    </lineage>
</organism>
<reference evidence="1 2" key="1">
    <citation type="journal article" date="2012" name="J. Bacteriol.">
        <title>Twenty-one genome sequences from Pseudomonas species and 19 genome sequences from diverse bacteria isolated from the rhizosphere and endosphere of Populus deltoides.</title>
        <authorList>
            <person name="Brown S.D."/>
            <person name="Utturkar S.M."/>
            <person name="Klingeman D.M."/>
            <person name="Johnson C.M."/>
            <person name="Martin S.L."/>
            <person name="Land M.L."/>
            <person name="Lu T.Y."/>
            <person name="Schadt C.W."/>
            <person name="Doktycz M.J."/>
            <person name="Pelletier D.A."/>
        </authorList>
    </citation>
    <scope>NUCLEOTIDE SEQUENCE [LARGE SCALE GENOMIC DNA]</scope>
    <source>
        <strain evidence="1 2">CF314</strain>
    </source>
</reference>
<accession>J2JJY1</accession>
<comment type="caution">
    <text evidence="1">The sequence shown here is derived from an EMBL/GenBank/DDBJ whole genome shotgun (WGS) entry which is preliminary data.</text>
</comment>
<evidence type="ECO:0000313" key="2">
    <source>
        <dbReference type="Proteomes" id="UP000007509"/>
    </source>
</evidence>
<dbReference type="Proteomes" id="UP000007509">
    <property type="component" value="Unassembled WGS sequence"/>
</dbReference>
<name>J2JJY1_9FLAO</name>
<gene>
    <name evidence="1" type="ORF">PMI13_03837</name>
</gene>
<dbReference type="RefSeq" id="WP_007846685.1">
    <property type="nucleotide sequence ID" value="NZ_AKJY01000103.1"/>
</dbReference>
<evidence type="ECO:0000313" key="1">
    <source>
        <dbReference type="EMBL" id="EJL68190.1"/>
    </source>
</evidence>
<sequence>MALTNLNNTHLTAAQLTAAQTAITALETALAPITLHRKTAKNMAASTSKISFL</sequence>
<dbReference type="EMBL" id="AKJY01000103">
    <property type="protein sequence ID" value="EJL68190.1"/>
    <property type="molecule type" value="Genomic_DNA"/>
</dbReference>